<dbReference type="GO" id="GO:0005737">
    <property type="term" value="C:cytoplasm"/>
    <property type="evidence" value="ECO:0007669"/>
    <property type="project" value="TreeGrafter"/>
</dbReference>
<evidence type="ECO:0000259" key="8">
    <source>
        <dbReference type="Pfam" id="PF08240"/>
    </source>
</evidence>
<dbReference type="SUPFAM" id="SSF51735">
    <property type="entry name" value="NAD(P)-binding Rossmann-fold domains"/>
    <property type="match status" value="1"/>
</dbReference>
<dbReference type="Gene3D" id="3.90.180.10">
    <property type="entry name" value="Medium-chain alcohol dehydrogenases, catalytic domain"/>
    <property type="match status" value="2"/>
</dbReference>
<dbReference type="GO" id="GO:0004022">
    <property type="term" value="F:alcohol dehydrogenase (NAD+) activity"/>
    <property type="evidence" value="ECO:0007669"/>
    <property type="project" value="TreeGrafter"/>
</dbReference>
<evidence type="ECO:0000256" key="3">
    <source>
        <dbReference type="ARBA" id="ARBA00022723"/>
    </source>
</evidence>
<keyword evidence="4" id="KW-0862">Zinc</keyword>
<proteinExistence type="inferred from homology"/>
<dbReference type="Proteomes" id="UP000799772">
    <property type="component" value="Unassembled WGS sequence"/>
</dbReference>
<comment type="caution">
    <text evidence="9">The sequence shown here is derived from an EMBL/GenBank/DDBJ whole genome shotgun (WGS) entry which is preliminary data.</text>
</comment>
<keyword evidence="5" id="KW-0560">Oxidoreductase</keyword>
<dbReference type="EMBL" id="ML978125">
    <property type="protein sequence ID" value="KAF2099247.1"/>
    <property type="molecule type" value="Genomic_DNA"/>
</dbReference>
<dbReference type="PANTHER" id="PTHR42940">
    <property type="entry name" value="ALCOHOL DEHYDROGENASE 1-RELATED"/>
    <property type="match status" value="1"/>
</dbReference>
<evidence type="ECO:0000256" key="1">
    <source>
        <dbReference type="ARBA" id="ARBA00001947"/>
    </source>
</evidence>
<keyword evidence="10" id="KW-1185">Reference proteome</keyword>
<dbReference type="Pfam" id="PF00107">
    <property type="entry name" value="ADH_zinc_N"/>
    <property type="match status" value="1"/>
</dbReference>
<organism evidence="9 10">
    <name type="scientific">Rhizodiscina lignyota</name>
    <dbReference type="NCBI Taxonomy" id="1504668"/>
    <lineage>
        <taxon>Eukaryota</taxon>
        <taxon>Fungi</taxon>
        <taxon>Dikarya</taxon>
        <taxon>Ascomycota</taxon>
        <taxon>Pezizomycotina</taxon>
        <taxon>Dothideomycetes</taxon>
        <taxon>Pleosporomycetidae</taxon>
        <taxon>Aulographales</taxon>
        <taxon>Rhizodiscinaceae</taxon>
        <taxon>Rhizodiscina</taxon>
    </lineage>
</organism>
<evidence type="ECO:0000256" key="2">
    <source>
        <dbReference type="ARBA" id="ARBA00008072"/>
    </source>
</evidence>
<dbReference type="InterPro" id="IPR036291">
    <property type="entry name" value="NAD(P)-bd_dom_sf"/>
</dbReference>
<dbReference type="PANTHER" id="PTHR42940:SF8">
    <property type="entry name" value="VACUOLAR PROTEIN SORTING-ASSOCIATED PROTEIN 11"/>
    <property type="match status" value="1"/>
</dbReference>
<evidence type="ECO:0000256" key="4">
    <source>
        <dbReference type="ARBA" id="ARBA00022833"/>
    </source>
</evidence>
<dbReference type="GO" id="GO:0046872">
    <property type="term" value="F:metal ion binding"/>
    <property type="evidence" value="ECO:0007669"/>
    <property type="project" value="UniProtKB-KW"/>
</dbReference>
<dbReference type="AlphaFoldDB" id="A0A9P4IGK7"/>
<evidence type="ECO:0000259" key="7">
    <source>
        <dbReference type="Pfam" id="PF00107"/>
    </source>
</evidence>
<gene>
    <name evidence="9" type="ORF">NA57DRAFT_74751</name>
</gene>
<keyword evidence="3" id="KW-0479">Metal-binding</keyword>
<sequence length="376" mass="40746">MNGAKGTMKAAQFDKKSGKVLINDVPIPEPTEGQLLVKMTGASLCHSDLMAEMFPDDGKPLTMGHEGVGIVEKLHPSSEGKGFKVGDKIGMLYIVNCCFTCEGCHAHGTLCYEPVNGGAKVKGIMTDGFFSEYSLIDWEDCILLPDSLPAEKMSPLFCAGITGNAAISPLTQSRRKLKVNVRTAFHSVDRAELKPGEWFAVIGCGGLGQYAVQYAKAMGYKVIGLDVNDNMLQIAKQKGADAIINTASNPDWLEEVKKLTRGPDNIKGGTHGAAVYSNVIPAYGNAKKVLKLGGVLMVVGLPIKAIDFPAWDIVTQQYRVKGSNTGHPKDMKRAVDFTAKHQIIPEVDFKKLEDMPQMYEDMSTGKASKRMVVLFD</sequence>
<feature type="domain" description="Alcohol dehydrogenase-like N-terminal" evidence="8">
    <location>
        <begin position="32"/>
        <end position="146"/>
    </location>
</feature>
<evidence type="ECO:0000313" key="10">
    <source>
        <dbReference type="Proteomes" id="UP000799772"/>
    </source>
</evidence>
<evidence type="ECO:0000313" key="9">
    <source>
        <dbReference type="EMBL" id="KAF2099247.1"/>
    </source>
</evidence>
<comment type="cofactor">
    <cofactor evidence="1">
        <name>Zn(2+)</name>
        <dbReference type="ChEBI" id="CHEBI:29105"/>
    </cofactor>
</comment>
<dbReference type="FunFam" id="3.40.50.720:FF:000039">
    <property type="entry name" value="Alcohol dehydrogenase AdhP"/>
    <property type="match status" value="1"/>
</dbReference>
<reference evidence="9" key="1">
    <citation type="journal article" date="2020" name="Stud. Mycol.">
        <title>101 Dothideomycetes genomes: a test case for predicting lifestyles and emergence of pathogens.</title>
        <authorList>
            <person name="Haridas S."/>
            <person name="Albert R."/>
            <person name="Binder M."/>
            <person name="Bloem J."/>
            <person name="Labutti K."/>
            <person name="Salamov A."/>
            <person name="Andreopoulos B."/>
            <person name="Baker S."/>
            <person name="Barry K."/>
            <person name="Bills G."/>
            <person name="Bluhm B."/>
            <person name="Cannon C."/>
            <person name="Castanera R."/>
            <person name="Culley D."/>
            <person name="Daum C."/>
            <person name="Ezra D."/>
            <person name="Gonzalez J."/>
            <person name="Henrissat B."/>
            <person name="Kuo A."/>
            <person name="Liang C."/>
            <person name="Lipzen A."/>
            <person name="Lutzoni F."/>
            <person name="Magnuson J."/>
            <person name="Mondo S."/>
            <person name="Nolan M."/>
            <person name="Ohm R."/>
            <person name="Pangilinan J."/>
            <person name="Park H.-J."/>
            <person name="Ramirez L."/>
            <person name="Alfaro M."/>
            <person name="Sun H."/>
            <person name="Tritt A."/>
            <person name="Yoshinaga Y."/>
            <person name="Zwiers L.-H."/>
            <person name="Turgeon B."/>
            <person name="Goodwin S."/>
            <person name="Spatafora J."/>
            <person name="Crous P."/>
            <person name="Grigoriev I."/>
        </authorList>
    </citation>
    <scope>NUCLEOTIDE SEQUENCE</scope>
    <source>
        <strain evidence="9">CBS 133067</strain>
    </source>
</reference>
<dbReference type="OrthoDB" id="1879366at2759"/>
<comment type="similarity">
    <text evidence="2">Belongs to the zinc-containing alcohol dehydrogenase family.</text>
</comment>
<name>A0A9P4IGK7_9PEZI</name>
<keyword evidence="6" id="KW-0520">NAD</keyword>
<feature type="domain" description="Alcohol dehydrogenase-like C-terminal" evidence="7">
    <location>
        <begin position="206"/>
        <end position="339"/>
    </location>
</feature>
<dbReference type="InterPro" id="IPR013154">
    <property type="entry name" value="ADH-like_N"/>
</dbReference>
<protein>
    <submittedName>
        <fullName evidence="9">GroES-like protein</fullName>
    </submittedName>
</protein>
<accession>A0A9P4IGK7</accession>
<dbReference type="InterPro" id="IPR011032">
    <property type="entry name" value="GroES-like_sf"/>
</dbReference>
<evidence type="ECO:0000256" key="6">
    <source>
        <dbReference type="ARBA" id="ARBA00023027"/>
    </source>
</evidence>
<dbReference type="Gene3D" id="3.40.50.720">
    <property type="entry name" value="NAD(P)-binding Rossmann-like Domain"/>
    <property type="match status" value="1"/>
</dbReference>
<dbReference type="Pfam" id="PF08240">
    <property type="entry name" value="ADH_N"/>
    <property type="match status" value="1"/>
</dbReference>
<dbReference type="InterPro" id="IPR013149">
    <property type="entry name" value="ADH-like_C"/>
</dbReference>
<evidence type="ECO:0000256" key="5">
    <source>
        <dbReference type="ARBA" id="ARBA00023002"/>
    </source>
</evidence>
<dbReference type="SUPFAM" id="SSF50129">
    <property type="entry name" value="GroES-like"/>
    <property type="match status" value="1"/>
</dbReference>